<dbReference type="RefSeq" id="WP_306876213.1">
    <property type="nucleotide sequence ID" value="NZ_JAUSRB010000004.1"/>
</dbReference>
<dbReference type="Proteomes" id="UP001230426">
    <property type="component" value="Unassembled WGS sequence"/>
</dbReference>
<gene>
    <name evidence="1" type="ORF">J2S55_009683</name>
</gene>
<protein>
    <submittedName>
        <fullName evidence="1">Uncharacterized protein</fullName>
    </submittedName>
</protein>
<keyword evidence="2" id="KW-1185">Reference proteome</keyword>
<evidence type="ECO:0000313" key="2">
    <source>
        <dbReference type="Proteomes" id="UP001230426"/>
    </source>
</evidence>
<dbReference type="EMBL" id="JAUSRB010000004">
    <property type="protein sequence ID" value="MDP9870345.1"/>
    <property type="molecule type" value="Genomic_DNA"/>
</dbReference>
<sequence>MVTVTPEILAKYGARVAFGAASLDANKPDWWEKIDKARLDTSHTVLCPLGQLYDGYDSALSVMDWDDDDAAARGFFLRCGEYDNFEAGYELLDELWIAEIDKRMYPQAQEV</sequence>
<name>A0ABT9RM59_9ACTN</name>
<proteinExistence type="predicted"/>
<comment type="caution">
    <text evidence="1">The sequence shown here is derived from an EMBL/GenBank/DDBJ whole genome shotgun (WGS) entry which is preliminary data.</text>
</comment>
<accession>A0ABT9RM59</accession>
<evidence type="ECO:0000313" key="1">
    <source>
        <dbReference type="EMBL" id="MDP9870345.1"/>
    </source>
</evidence>
<reference evidence="1 2" key="1">
    <citation type="submission" date="2023-07" db="EMBL/GenBank/DDBJ databases">
        <title>Sequencing the genomes of 1000 actinobacteria strains.</title>
        <authorList>
            <person name="Klenk H.-P."/>
        </authorList>
    </citation>
    <scope>NUCLEOTIDE SEQUENCE [LARGE SCALE GENOMIC DNA]</scope>
    <source>
        <strain evidence="1 2">DSM 44109</strain>
    </source>
</reference>
<organism evidence="1 2">
    <name type="scientific">Streptosporangium brasiliense</name>
    <dbReference type="NCBI Taxonomy" id="47480"/>
    <lineage>
        <taxon>Bacteria</taxon>
        <taxon>Bacillati</taxon>
        <taxon>Actinomycetota</taxon>
        <taxon>Actinomycetes</taxon>
        <taxon>Streptosporangiales</taxon>
        <taxon>Streptosporangiaceae</taxon>
        <taxon>Streptosporangium</taxon>
    </lineage>
</organism>